<dbReference type="NCBIfam" id="NF009466">
    <property type="entry name" value="PRK12826.1-2"/>
    <property type="match status" value="1"/>
</dbReference>
<comment type="similarity">
    <text evidence="1">Belongs to the short-chain dehydrogenases/reductases (SDR) family.</text>
</comment>
<evidence type="ECO:0000313" key="4">
    <source>
        <dbReference type="EMBL" id="QCR08376.1"/>
    </source>
</evidence>
<dbReference type="Pfam" id="PF13561">
    <property type="entry name" value="adh_short_C2"/>
    <property type="match status" value="1"/>
</dbReference>
<dbReference type="AlphaFoldDB" id="A0A4P8QPL9"/>
<sequence length="258" mass="27637">MKGLTAFIEKQEISGIRWVFVSGGSRGIGKCIVKMLAGSGLHVVFTYRKNGQAAQEIVNELQQAGLSSEAYCCDVSDREQVNSLANLLLSRLKSPYAVINNAGIVRDSLLVNMSHDNWLDVINGNLNAIYFVNKAFLPEMIVEGNGCIVNISSISAFKGNTGQSNYAASKAAMIGVTRALAVELGRFNIRVNAIAPGLIDTDMVADMSLSEKKSILKKIPLPRMGTPEDVALAVLFLLGEGGRYITGHTLVIDGGMSV</sequence>
<keyword evidence="2" id="KW-0560">Oxidoreductase</keyword>
<dbReference type="PANTHER" id="PTHR42879">
    <property type="entry name" value="3-OXOACYL-(ACYL-CARRIER-PROTEIN) REDUCTASE"/>
    <property type="match status" value="1"/>
</dbReference>
<evidence type="ECO:0000256" key="2">
    <source>
        <dbReference type="ARBA" id="ARBA00023002"/>
    </source>
</evidence>
<protein>
    <submittedName>
        <fullName evidence="4">SDR family oxidoreductase</fullName>
    </submittedName>
</protein>
<dbReference type="EMBL" id="CP034035">
    <property type="protein sequence ID" value="QCR08376.1"/>
    <property type="molecule type" value="Genomic_DNA"/>
</dbReference>
<dbReference type="PRINTS" id="PR00080">
    <property type="entry name" value="SDRFAMILY"/>
</dbReference>
<dbReference type="InterPro" id="IPR036291">
    <property type="entry name" value="NAD(P)-bd_dom_sf"/>
</dbReference>
<name>A0A4P8QPL9_9GAMM</name>
<dbReference type="InterPro" id="IPR050259">
    <property type="entry name" value="SDR"/>
</dbReference>
<reference evidence="4 5" key="1">
    <citation type="submission" date="2018-11" db="EMBL/GenBank/DDBJ databases">
        <title>Genome sequences of Brenneria nigrifluens and Brenneria rubrifaciens.</title>
        <authorList>
            <person name="Poret-Peterson A.T."/>
            <person name="McClean A.E."/>
            <person name="Kluepfel D.A."/>
        </authorList>
    </citation>
    <scope>NUCLEOTIDE SEQUENCE [LARGE SCALE GENOMIC DNA]</scope>
    <source>
        <strain evidence="4 5">6D370</strain>
    </source>
</reference>
<dbReference type="InterPro" id="IPR020904">
    <property type="entry name" value="Sc_DH/Rdtase_CS"/>
</dbReference>
<evidence type="ECO:0000256" key="1">
    <source>
        <dbReference type="ARBA" id="ARBA00006484"/>
    </source>
</evidence>
<dbReference type="FunFam" id="3.40.50.720:FF:000173">
    <property type="entry name" value="3-oxoacyl-[acyl-carrier protein] reductase"/>
    <property type="match status" value="1"/>
</dbReference>
<accession>A0A4P8QPL9</accession>
<dbReference type="InterPro" id="IPR002347">
    <property type="entry name" value="SDR_fam"/>
</dbReference>
<dbReference type="InterPro" id="IPR057326">
    <property type="entry name" value="KR_dom"/>
</dbReference>
<dbReference type="PROSITE" id="PS00061">
    <property type="entry name" value="ADH_SHORT"/>
    <property type="match status" value="1"/>
</dbReference>
<dbReference type="Proteomes" id="UP000299580">
    <property type="component" value="Chromosome"/>
</dbReference>
<dbReference type="Gene3D" id="3.40.50.720">
    <property type="entry name" value="NAD(P)-binding Rossmann-like Domain"/>
    <property type="match status" value="1"/>
</dbReference>
<proteinExistence type="inferred from homology"/>
<evidence type="ECO:0000259" key="3">
    <source>
        <dbReference type="SMART" id="SM00822"/>
    </source>
</evidence>
<keyword evidence="5" id="KW-1185">Reference proteome</keyword>
<dbReference type="PANTHER" id="PTHR42879:SF2">
    <property type="entry name" value="3-OXOACYL-[ACYL-CARRIER-PROTEIN] REDUCTASE FABG"/>
    <property type="match status" value="1"/>
</dbReference>
<dbReference type="SUPFAM" id="SSF51735">
    <property type="entry name" value="NAD(P)-binding Rossmann-fold domains"/>
    <property type="match status" value="1"/>
</dbReference>
<dbReference type="SMART" id="SM00822">
    <property type="entry name" value="PKS_KR"/>
    <property type="match status" value="1"/>
</dbReference>
<dbReference type="KEGG" id="brb:EH207_07515"/>
<feature type="domain" description="Ketoreductase" evidence="3">
    <location>
        <begin position="17"/>
        <end position="197"/>
    </location>
</feature>
<organism evidence="4 5">
    <name type="scientific">Brenneria rubrifaciens</name>
    <dbReference type="NCBI Taxonomy" id="55213"/>
    <lineage>
        <taxon>Bacteria</taxon>
        <taxon>Pseudomonadati</taxon>
        <taxon>Pseudomonadota</taxon>
        <taxon>Gammaproteobacteria</taxon>
        <taxon>Enterobacterales</taxon>
        <taxon>Pectobacteriaceae</taxon>
        <taxon>Brenneria</taxon>
    </lineage>
</organism>
<dbReference type="GO" id="GO:0032787">
    <property type="term" value="P:monocarboxylic acid metabolic process"/>
    <property type="evidence" value="ECO:0007669"/>
    <property type="project" value="UniProtKB-ARBA"/>
</dbReference>
<dbReference type="OrthoDB" id="9804774at2"/>
<evidence type="ECO:0000313" key="5">
    <source>
        <dbReference type="Proteomes" id="UP000299580"/>
    </source>
</evidence>
<gene>
    <name evidence="4" type="ORF">EH207_07515</name>
</gene>
<dbReference type="PRINTS" id="PR00081">
    <property type="entry name" value="GDHRDH"/>
</dbReference>
<dbReference type="GO" id="GO:0016491">
    <property type="term" value="F:oxidoreductase activity"/>
    <property type="evidence" value="ECO:0007669"/>
    <property type="project" value="UniProtKB-KW"/>
</dbReference>
<dbReference type="RefSeq" id="WP_137713416.1">
    <property type="nucleotide sequence ID" value="NZ_CP034035.1"/>
</dbReference>